<dbReference type="InterPro" id="IPR008962">
    <property type="entry name" value="PapD-like_sf"/>
</dbReference>
<dbReference type="OrthoDB" id="10060824at2759"/>
<sequence length="877" mass="98402">QFKLIVENPKNPVAPGLQIKAFVDYYPEVEEDLQDSLPLLIEEDIVDIPLVGLIPSCCLETEPEVDFGTVIINSRVISKEISIANHGSLSGAFKISYNGDVLLDIEPISGVIEPKSLKVVKVCICTDLPRVIKEKIKVEMEGCSCMEVWIKAVVVEQVIKVLGLSSGNVLECINFGSVYFGSSKTKQIFLYNDSPECIDWVAVLEDNAVGEEMGTDLQKSADAVLQDISLINKTRDLDVSTLIWCIPDQGTLLPYEKSMVTLCFYYDSYRKRKGAFVANDSSPKQDYLLFLRFEAAGNKDLQIPSDGTIPSTKNRPHHTELALKGSALPVKLTFNPGPVIKFMDCFLGEQTQVLCTLKNESEFLPVKFSFRKTAHFNIFPEKGKIKRSSSKDLVFSFSPHQIGIFEVKQVIDIIGRELDKNNLKVSKPKSFHRMYLNFIAVCKSKPKNILFRINPGITPMITNATGQFVTNATGQCTDIAPMAVLKSTQTQIHTHQINRNCKGDALIAFPNDRSSSIRPSERNKKYRTIFTKTERYNYVDPEFSYTDCERLSKAEHKEYYANFISSLRQCRLQKDATKQLYFYNNSASIGFKSAEEIMSPKISVTDFKSSHSQEKVQLKMLSSDENRLLTSQKLAASASVKEIRSGLNSMPFSTQEKDDCNLTLKPKQLHQILIGPSTMNFGDVCVHSTTVSKLHIINNLLVNVWIQIDIEIDELEVTGPLCQVVPPLTKTYVPVEFEAKNCGMFKKSFTYTINNKHPGHVLVIANVVPVELHLSATELILNPIPGYRAETEFRTTVRVYNPRNCSAAFTWKPITTKKGTAFSIQPSKGFVEPYSDLECEVVWHPGFHSAETGEFNLCVRKGNTTNLKCFAKVTLHT</sequence>
<proteinExistence type="predicted"/>
<accession>A0A7K9Y6T9</accession>
<evidence type="ECO:0000313" key="1">
    <source>
        <dbReference type="EMBL" id="NXJ05752.1"/>
    </source>
</evidence>
<gene>
    <name evidence="1" type="primary">Cfap47_1</name>
    <name evidence="1" type="ORF">ODOGUJ_R12823</name>
</gene>
<dbReference type="AlphaFoldDB" id="A0A7K9Y6T9"/>
<dbReference type="PANTHER" id="PTHR45912:SF3">
    <property type="entry name" value="CILIA- AND FLAGELLA-ASSOCIATED PROTEIN 47"/>
    <property type="match status" value="1"/>
</dbReference>
<reference evidence="1 2" key="1">
    <citation type="submission" date="2019-09" db="EMBL/GenBank/DDBJ databases">
        <title>Bird 10,000 Genomes (B10K) Project - Family phase.</title>
        <authorList>
            <person name="Zhang G."/>
        </authorList>
    </citation>
    <scope>NUCLEOTIDE SEQUENCE [LARGE SCALE GENOMIC DNA]</scope>
    <source>
        <strain evidence="1">B10K-DU-001-53</strain>
        <tissue evidence="1">Muscle</tissue>
    </source>
</reference>
<dbReference type="Proteomes" id="UP000522663">
    <property type="component" value="Unassembled WGS sequence"/>
</dbReference>
<dbReference type="PANTHER" id="PTHR45912">
    <property type="entry name" value="CILIA- AND FLAGELLA-ASSOCIATED PROTEIN 47"/>
    <property type="match status" value="1"/>
</dbReference>
<dbReference type="InterPro" id="IPR013783">
    <property type="entry name" value="Ig-like_fold"/>
</dbReference>
<dbReference type="SUPFAM" id="SSF49354">
    <property type="entry name" value="PapD-like"/>
    <property type="match status" value="1"/>
</dbReference>
<name>A0A7K9Y6T9_9GALL</name>
<feature type="non-terminal residue" evidence="1">
    <location>
        <position position="1"/>
    </location>
</feature>
<dbReference type="GO" id="GO:0005929">
    <property type="term" value="C:cilium"/>
    <property type="evidence" value="ECO:0007669"/>
    <property type="project" value="TreeGrafter"/>
</dbReference>
<protein>
    <submittedName>
        <fullName evidence="1">CFA47 protein</fullName>
    </submittedName>
</protein>
<evidence type="ECO:0000313" key="2">
    <source>
        <dbReference type="Proteomes" id="UP000522663"/>
    </source>
</evidence>
<keyword evidence="2" id="KW-1185">Reference proteome</keyword>
<dbReference type="GO" id="GO:0007288">
    <property type="term" value="P:sperm axoneme assembly"/>
    <property type="evidence" value="ECO:0007669"/>
    <property type="project" value="TreeGrafter"/>
</dbReference>
<comment type="caution">
    <text evidence="1">The sequence shown here is derived from an EMBL/GenBank/DDBJ whole genome shotgun (WGS) entry which is preliminary data.</text>
</comment>
<organism evidence="1 2">
    <name type="scientific">Odontophorus gujanensis</name>
    <name type="common">marbled wood quail</name>
    <dbReference type="NCBI Taxonomy" id="886794"/>
    <lineage>
        <taxon>Eukaryota</taxon>
        <taxon>Metazoa</taxon>
        <taxon>Chordata</taxon>
        <taxon>Craniata</taxon>
        <taxon>Vertebrata</taxon>
        <taxon>Euteleostomi</taxon>
        <taxon>Archelosauria</taxon>
        <taxon>Archosauria</taxon>
        <taxon>Dinosauria</taxon>
        <taxon>Saurischia</taxon>
        <taxon>Theropoda</taxon>
        <taxon>Coelurosauria</taxon>
        <taxon>Aves</taxon>
        <taxon>Neognathae</taxon>
        <taxon>Galloanserae</taxon>
        <taxon>Galliformes</taxon>
        <taxon>Odontophoridae</taxon>
        <taxon>Odontophorus</taxon>
    </lineage>
</organism>
<dbReference type="EMBL" id="VXAB01002731">
    <property type="protein sequence ID" value="NXJ05752.1"/>
    <property type="molecule type" value="Genomic_DNA"/>
</dbReference>
<feature type="non-terminal residue" evidence="1">
    <location>
        <position position="877"/>
    </location>
</feature>
<dbReference type="Gene3D" id="2.60.40.10">
    <property type="entry name" value="Immunoglobulins"/>
    <property type="match status" value="4"/>
</dbReference>